<dbReference type="SUPFAM" id="SSF143744">
    <property type="entry name" value="GlcG-like"/>
    <property type="match status" value="1"/>
</dbReference>
<feature type="chain" id="PRO_5044883624" description="Heme-binding protein" evidence="1">
    <location>
        <begin position="29"/>
        <end position="196"/>
    </location>
</feature>
<reference evidence="2 3" key="1">
    <citation type="submission" date="2024-10" db="EMBL/GenBank/DDBJ databases">
        <title>Updated reference genomes for cyclostephanoid diatoms.</title>
        <authorList>
            <person name="Roberts W.R."/>
            <person name="Alverson A.J."/>
        </authorList>
    </citation>
    <scope>NUCLEOTIDE SEQUENCE [LARGE SCALE GENOMIC DNA]</scope>
    <source>
        <strain evidence="2 3">AJA228-03</strain>
    </source>
</reference>
<gene>
    <name evidence="2" type="ORF">ACHAXA_001491</name>
</gene>
<name>A0ABD3RWL9_9STRA</name>
<evidence type="ECO:0000313" key="2">
    <source>
        <dbReference type="EMBL" id="KAL3816588.1"/>
    </source>
</evidence>
<organism evidence="2 3">
    <name type="scientific">Cyclostephanos tholiformis</name>
    <dbReference type="NCBI Taxonomy" id="382380"/>
    <lineage>
        <taxon>Eukaryota</taxon>
        <taxon>Sar</taxon>
        <taxon>Stramenopiles</taxon>
        <taxon>Ochrophyta</taxon>
        <taxon>Bacillariophyta</taxon>
        <taxon>Coscinodiscophyceae</taxon>
        <taxon>Thalassiosirophycidae</taxon>
        <taxon>Stephanodiscales</taxon>
        <taxon>Stephanodiscaceae</taxon>
        <taxon>Cyclostephanos</taxon>
    </lineage>
</organism>
<evidence type="ECO:0008006" key="4">
    <source>
        <dbReference type="Google" id="ProtNLM"/>
    </source>
</evidence>
<evidence type="ECO:0000313" key="3">
    <source>
        <dbReference type="Proteomes" id="UP001530377"/>
    </source>
</evidence>
<feature type="signal peptide" evidence="1">
    <location>
        <begin position="1"/>
        <end position="28"/>
    </location>
</feature>
<accession>A0ABD3RWL9</accession>
<protein>
    <recommendedName>
        <fullName evidence="4">Heme-binding protein</fullName>
    </recommendedName>
</protein>
<dbReference type="PANTHER" id="PTHR34309:SF1">
    <property type="entry name" value="PROTEIN GLCG"/>
    <property type="match status" value="1"/>
</dbReference>
<dbReference type="AlphaFoldDB" id="A0ABD3RWL9"/>
<keyword evidence="3" id="KW-1185">Reference proteome</keyword>
<dbReference type="PANTHER" id="PTHR34309">
    <property type="entry name" value="SLR1406 PROTEIN"/>
    <property type="match status" value="1"/>
</dbReference>
<sequence>MSRTGGGTIFAEALISLLLLYSIASTFGYAPQISNTPLAGQRRRAPVLAMSASMLKSTPTLTSSAARVAMNAAEEVASENRWNVTIAVSDAGGVPLLVKRCDGAFPASYEIAVGKARTAAMFRKSTGILEDAANVSGGSSRAALLSAPFVLMRGGVPIVVNGECVGAVGVSGVKPDEDERVAMVAVDALSSMTSRI</sequence>
<comment type="caution">
    <text evidence="2">The sequence shown here is derived from an EMBL/GenBank/DDBJ whole genome shotgun (WGS) entry which is preliminary data.</text>
</comment>
<dbReference type="Proteomes" id="UP001530377">
    <property type="component" value="Unassembled WGS sequence"/>
</dbReference>
<dbReference type="InterPro" id="IPR038084">
    <property type="entry name" value="PduO/GlcC-like_sf"/>
</dbReference>
<dbReference type="Pfam" id="PF03928">
    <property type="entry name" value="HbpS-like"/>
    <property type="match status" value="1"/>
</dbReference>
<dbReference type="EMBL" id="JALLPB020000141">
    <property type="protein sequence ID" value="KAL3816588.1"/>
    <property type="molecule type" value="Genomic_DNA"/>
</dbReference>
<keyword evidence="1" id="KW-0732">Signal</keyword>
<evidence type="ECO:0000256" key="1">
    <source>
        <dbReference type="SAM" id="SignalP"/>
    </source>
</evidence>
<dbReference type="Gene3D" id="3.30.450.150">
    <property type="entry name" value="Haem-degrading domain"/>
    <property type="match status" value="1"/>
</dbReference>
<proteinExistence type="predicted"/>
<dbReference type="InterPro" id="IPR005624">
    <property type="entry name" value="PduO/GlcC-like"/>
</dbReference>
<dbReference type="InterPro" id="IPR052517">
    <property type="entry name" value="GlcG_carb_metab_protein"/>
</dbReference>